<keyword evidence="2" id="KW-1185">Reference proteome</keyword>
<dbReference type="AlphaFoldDB" id="A0AAV4UY68"/>
<name>A0AAV4UY68_CAEEX</name>
<dbReference type="Proteomes" id="UP001054945">
    <property type="component" value="Unassembled WGS sequence"/>
</dbReference>
<organism evidence="1 2">
    <name type="scientific">Caerostris extrusa</name>
    <name type="common">Bark spider</name>
    <name type="synonym">Caerostris bankana</name>
    <dbReference type="NCBI Taxonomy" id="172846"/>
    <lineage>
        <taxon>Eukaryota</taxon>
        <taxon>Metazoa</taxon>
        <taxon>Ecdysozoa</taxon>
        <taxon>Arthropoda</taxon>
        <taxon>Chelicerata</taxon>
        <taxon>Arachnida</taxon>
        <taxon>Araneae</taxon>
        <taxon>Araneomorphae</taxon>
        <taxon>Entelegynae</taxon>
        <taxon>Araneoidea</taxon>
        <taxon>Araneidae</taxon>
        <taxon>Caerostris</taxon>
    </lineage>
</organism>
<dbReference type="EMBL" id="BPLR01013654">
    <property type="protein sequence ID" value="GIY62698.1"/>
    <property type="molecule type" value="Genomic_DNA"/>
</dbReference>
<comment type="caution">
    <text evidence="1">The sequence shown here is derived from an EMBL/GenBank/DDBJ whole genome shotgun (WGS) entry which is preliminary data.</text>
</comment>
<reference evidence="1 2" key="1">
    <citation type="submission" date="2021-06" db="EMBL/GenBank/DDBJ databases">
        <title>Caerostris extrusa draft genome.</title>
        <authorList>
            <person name="Kono N."/>
            <person name="Arakawa K."/>
        </authorList>
    </citation>
    <scope>NUCLEOTIDE SEQUENCE [LARGE SCALE GENOMIC DNA]</scope>
</reference>
<sequence>MGKGCPCVLVKTEPLYVTRHLKFAWHNTNGPLEVNNERRTLQSAGPSFPLAQRPASIRGINRMRPAKGSWVA</sequence>
<gene>
    <name evidence="1" type="ORF">CEXT_365511</name>
</gene>
<evidence type="ECO:0000313" key="2">
    <source>
        <dbReference type="Proteomes" id="UP001054945"/>
    </source>
</evidence>
<protein>
    <submittedName>
        <fullName evidence="1">Uncharacterized protein</fullName>
    </submittedName>
</protein>
<proteinExistence type="predicted"/>
<accession>A0AAV4UY68</accession>
<evidence type="ECO:0000313" key="1">
    <source>
        <dbReference type="EMBL" id="GIY62698.1"/>
    </source>
</evidence>